<dbReference type="RefSeq" id="WP_135073805.1">
    <property type="nucleotide sequence ID" value="NZ_SPSB01000003.1"/>
</dbReference>
<protein>
    <submittedName>
        <fullName evidence="2">Transposase</fullName>
    </submittedName>
</protein>
<evidence type="ECO:0000313" key="2">
    <source>
        <dbReference type="EMBL" id="TFV94458.1"/>
    </source>
</evidence>
<dbReference type="EMBL" id="SPSB01000003">
    <property type="protein sequence ID" value="TFV94458.1"/>
    <property type="molecule type" value="Genomic_DNA"/>
</dbReference>
<reference evidence="2 3" key="1">
    <citation type="submission" date="2019-03" db="EMBL/GenBank/DDBJ databases">
        <title>Algoriphagus sp. nov, a new strain isolated from root system soil of mangrove plant Kandelia.</title>
        <authorList>
            <person name="Yin Q."/>
            <person name="Wang K."/>
            <person name="Song Z."/>
        </authorList>
    </citation>
    <scope>NUCLEOTIDE SEQUENCE [LARGE SCALE GENOMIC DNA]</scope>
    <source>
        <strain evidence="2 3">XY-J91</strain>
    </source>
</reference>
<dbReference type="OrthoDB" id="9788881at2"/>
<feature type="domain" description="Transposase IS200-like" evidence="1">
    <location>
        <begin position="2"/>
        <end position="133"/>
    </location>
</feature>
<evidence type="ECO:0000313" key="3">
    <source>
        <dbReference type="Proteomes" id="UP000297647"/>
    </source>
</evidence>
<dbReference type="Proteomes" id="UP000297647">
    <property type="component" value="Unassembled WGS sequence"/>
</dbReference>
<proteinExistence type="predicted"/>
<dbReference type="InterPro" id="IPR036515">
    <property type="entry name" value="Transposase_17_sf"/>
</dbReference>
<dbReference type="SUPFAM" id="SSF143422">
    <property type="entry name" value="Transposase IS200-like"/>
    <property type="match status" value="1"/>
</dbReference>
<dbReference type="AlphaFoldDB" id="A0A4Y9QRM4"/>
<comment type="caution">
    <text evidence="2">The sequence shown here is derived from an EMBL/GenBank/DDBJ whole genome shotgun (WGS) entry which is preliminary data.</text>
</comment>
<name>A0A4Y9QRM4_9BACT</name>
<dbReference type="InterPro" id="IPR002686">
    <property type="entry name" value="Transposase_17"/>
</dbReference>
<evidence type="ECO:0000259" key="1">
    <source>
        <dbReference type="SMART" id="SM01321"/>
    </source>
</evidence>
<keyword evidence="3" id="KW-1185">Reference proteome</keyword>
<gene>
    <name evidence="2" type="ORF">E4S40_10570</name>
</gene>
<accession>A0A4Y9QRM4</accession>
<dbReference type="GO" id="GO:0004803">
    <property type="term" value="F:transposase activity"/>
    <property type="evidence" value="ECO:0007669"/>
    <property type="project" value="InterPro"/>
</dbReference>
<dbReference type="GO" id="GO:0006313">
    <property type="term" value="P:DNA transposition"/>
    <property type="evidence" value="ECO:0007669"/>
    <property type="project" value="InterPro"/>
</dbReference>
<dbReference type="Gene3D" id="3.30.70.1290">
    <property type="entry name" value="Transposase IS200-like"/>
    <property type="match status" value="1"/>
</dbReference>
<dbReference type="SMART" id="SM01321">
    <property type="entry name" value="Y1_Tnp"/>
    <property type="match status" value="1"/>
</dbReference>
<sequence length="173" mass="20629">MELNRVYFFTATIKNWYPLLEREGFMKILIDSLRYLATKNQLNFYGFVFMPNHIHLIIENIDLNGKEMPHASFLKFTSHKFLLALRANQSEILNHFKVDEANKSHSFWQRDSLAIELFTPSVAYQKLSYIHNNPCRGKWMLVEDPILYPYSSFEFYEYGNDRFGFLTHIGERL</sequence>
<dbReference type="GO" id="GO:0003677">
    <property type="term" value="F:DNA binding"/>
    <property type="evidence" value="ECO:0007669"/>
    <property type="project" value="InterPro"/>
</dbReference>
<organism evidence="2 3">
    <name type="scientific">Algoriphagus kandeliae</name>
    <dbReference type="NCBI Taxonomy" id="2562278"/>
    <lineage>
        <taxon>Bacteria</taxon>
        <taxon>Pseudomonadati</taxon>
        <taxon>Bacteroidota</taxon>
        <taxon>Cytophagia</taxon>
        <taxon>Cytophagales</taxon>
        <taxon>Cyclobacteriaceae</taxon>
        <taxon>Algoriphagus</taxon>
    </lineage>
</organism>